<comment type="caution">
    <text evidence="2">The sequence shown here is derived from an EMBL/GenBank/DDBJ whole genome shotgun (WGS) entry which is preliminary data.</text>
</comment>
<dbReference type="EMBL" id="AAUW01000024">
    <property type="protein sequence ID" value="EAV41031.1"/>
    <property type="molecule type" value="Genomic_DNA"/>
</dbReference>
<proteinExistence type="predicted"/>
<gene>
    <name evidence="2" type="ORF">SIAM614_29916</name>
</gene>
<organism evidence="2 3">
    <name type="scientific">Roseibium aggregatum (strain ATCC 25650 / DSM 13394 / JCM 20685 / NBRC 16684 / NCIMB 2208 / IAM 12614 / B1)</name>
    <name type="common">Stappia aggregata</name>
    <dbReference type="NCBI Taxonomy" id="384765"/>
    <lineage>
        <taxon>Bacteria</taxon>
        <taxon>Pseudomonadati</taxon>
        <taxon>Pseudomonadota</taxon>
        <taxon>Alphaproteobacteria</taxon>
        <taxon>Hyphomicrobiales</taxon>
        <taxon>Stappiaceae</taxon>
        <taxon>Roseibium</taxon>
    </lineage>
</organism>
<dbReference type="Proteomes" id="UP000004848">
    <property type="component" value="Unassembled WGS sequence"/>
</dbReference>
<protein>
    <submittedName>
        <fullName evidence="2">Uncharacterized protein</fullName>
    </submittedName>
</protein>
<name>A0P1V5_ROSAI</name>
<feature type="compositionally biased region" description="Basic residues" evidence="1">
    <location>
        <begin position="1"/>
        <end position="10"/>
    </location>
</feature>
<dbReference type="AlphaFoldDB" id="A0P1V5"/>
<reference evidence="2 3" key="1">
    <citation type="submission" date="2006-05" db="EMBL/GenBank/DDBJ databases">
        <authorList>
            <person name="King G."/>
            <person name="Ferriera S."/>
            <person name="Johnson J."/>
            <person name="Kravitz S."/>
            <person name="Beeson K."/>
            <person name="Sutton G."/>
            <person name="Rogers Y.-H."/>
            <person name="Friedman R."/>
            <person name="Frazier M."/>
            <person name="Venter J.C."/>
        </authorList>
    </citation>
    <scope>NUCLEOTIDE SEQUENCE [LARGE SCALE GENOMIC DNA]</scope>
    <source>
        <strain evidence="3">ATCC 25650 / DSM 13394 / JCM 20685 / NBRC 16684 / NCIMB 2208 / IAM 12614 / B1</strain>
    </source>
</reference>
<evidence type="ECO:0000313" key="2">
    <source>
        <dbReference type="EMBL" id="EAV41031.1"/>
    </source>
</evidence>
<feature type="region of interest" description="Disordered" evidence="1">
    <location>
        <begin position="1"/>
        <end position="20"/>
    </location>
</feature>
<evidence type="ECO:0000256" key="1">
    <source>
        <dbReference type="SAM" id="MobiDB-lite"/>
    </source>
</evidence>
<accession>A0P1V5</accession>
<feature type="region of interest" description="Disordered" evidence="1">
    <location>
        <begin position="73"/>
        <end position="116"/>
    </location>
</feature>
<sequence length="116" mass="13124">MSSVKPRRAPRGQSRLEFRSQKEKIAATAKECPNLLQLWTRLKAEGVVTIGYSTFCNVYREAFPEEYAAMRSARKQEETAAPAQVKPQPQTKARKPLPEISKFTVPTGSDAVRDQW</sequence>
<evidence type="ECO:0000313" key="3">
    <source>
        <dbReference type="Proteomes" id="UP000004848"/>
    </source>
</evidence>